<dbReference type="RefSeq" id="WP_203850919.1">
    <property type="nucleotide sequence ID" value="NZ_BAAAVW010000008.1"/>
</dbReference>
<dbReference type="Proteomes" id="UP000660611">
    <property type="component" value="Unassembled WGS sequence"/>
</dbReference>
<comment type="caution">
    <text evidence="1">The sequence shown here is derived from an EMBL/GenBank/DDBJ whole genome shotgun (WGS) entry which is preliminary data.</text>
</comment>
<organism evidence="1 2">
    <name type="scientific">Dactylosporangium siamense</name>
    <dbReference type="NCBI Taxonomy" id="685454"/>
    <lineage>
        <taxon>Bacteria</taxon>
        <taxon>Bacillati</taxon>
        <taxon>Actinomycetota</taxon>
        <taxon>Actinomycetes</taxon>
        <taxon>Micromonosporales</taxon>
        <taxon>Micromonosporaceae</taxon>
        <taxon>Dactylosporangium</taxon>
    </lineage>
</organism>
<name>A0A919UBI8_9ACTN</name>
<evidence type="ECO:0000313" key="2">
    <source>
        <dbReference type="Proteomes" id="UP000660611"/>
    </source>
</evidence>
<dbReference type="EMBL" id="BONQ01000113">
    <property type="protein sequence ID" value="GIG49227.1"/>
    <property type="molecule type" value="Genomic_DNA"/>
</dbReference>
<proteinExistence type="predicted"/>
<evidence type="ECO:0000313" key="1">
    <source>
        <dbReference type="EMBL" id="GIG49227.1"/>
    </source>
</evidence>
<accession>A0A919UBI8</accession>
<gene>
    <name evidence="1" type="ORF">Dsi01nite_072680</name>
</gene>
<dbReference type="AlphaFoldDB" id="A0A919UBI8"/>
<protein>
    <recommendedName>
        <fullName evidence="3">HEAT repeat domain-containing protein</fullName>
    </recommendedName>
</protein>
<evidence type="ECO:0008006" key="3">
    <source>
        <dbReference type="Google" id="ProtNLM"/>
    </source>
</evidence>
<reference evidence="1" key="1">
    <citation type="submission" date="2021-01" db="EMBL/GenBank/DDBJ databases">
        <title>Whole genome shotgun sequence of Dactylosporangium siamense NBRC 106093.</title>
        <authorList>
            <person name="Komaki H."/>
            <person name="Tamura T."/>
        </authorList>
    </citation>
    <scope>NUCLEOTIDE SEQUENCE</scope>
    <source>
        <strain evidence="1">NBRC 106093</strain>
    </source>
</reference>
<keyword evidence="2" id="KW-1185">Reference proteome</keyword>
<sequence>MSDVDWDAVYGCHGTSGHVPELLRALAGPSPSPAYAELFGHLYHQGTRWQATAVVIPFLVALVDDPATPDRAALVRMLATLGIGDHRDDALPFDADAAYPSASAITDSQLLLLNRFLDEGWDDEPVGDVYWDLSAPHRWARDAYRALAADAATVAGWVGDPDPAVAARSAALLAWFPPAPGAVEALLAVSGGPAAASANLTLAHLLAADPRIDRRLEALLAAPDEQVALTAAIAVAYRHGEATPEPALTMLAVAADHDRPLPADVPGWERRALRGFVALALTRIGW</sequence>